<reference evidence="1 2" key="1">
    <citation type="submission" date="2020-08" db="EMBL/GenBank/DDBJ databases">
        <title>Genomic Encyclopedia of Type Strains, Phase III (KMG-III): the genomes of soil and plant-associated and newly described type strains.</title>
        <authorList>
            <person name="Whitman W."/>
        </authorList>
    </citation>
    <scope>NUCLEOTIDE SEQUENCE [LARGE SCALE GENOMIC DNA]</scope>
    <source>
        <strain evidence="1 2">CECT 8712</strain>
    </source>
</reference>
<accession>A0A841INH5</accession>
<organism evidence="1 2">
    <name type="scientific">Nocardiopsis algeriensis</name>
    <dbReference type="NCBI Taxonomy" id="1478215"/>
    <lineage>
        <taxon>Bacteria</taxon>
        <taxon>Bacillati</taxon>
        <taxon>Actinomycetota</taxon>
        <taxon>Actinomycetes</taxon>
        <taxon>Streptosporangiales</taxon>
        <taxon>Nocardiopsidaceae</taxon>
        <taxon>Nocardiopsis</taxon>
    </lineage>
</organism>
<dbReference type="RefSeq" id="WP_184291218.1">
    <property type="nucleotide sequence ID" value="NZ_JACHJO010000006.1"/>
</dbReference>
<proteinExistence type="predicted"/>
<dbReference type="Proteomes" id="UP000536604">
    <property type="component" value="Unassembled WGS sequence"/>
</dbReference>
<dbReference type="EMBL" id="JACHJO010000006">
    <property type="protein sequence ID" value="MBB6120287.1"/>
    <property type="molecule type" value="Genomic_DNA"/>
</dbReference>
<keyword evidence="2" id="KW-1185">Reference proteome</keyword>
<sequence length="62" mass="6631">MPLTCAVDVLYEGGKAYIDSQADQLLESGKSRNVDIQLTVPGDPAALPEEYPLAGLRVTRLA</sequence>
<dbReference type="AlphaFoldDB" id="A0A841INH5"/>
<protein>
    <submittedName>
        <fullName evidence="1">Uncharacterized protein</fullName>
    </submittedName>
</protein>
<gene>
    <name evidence="1" type="ORF">FHS13_002239</name>
</gene>
<name>A0A841INH5_9ACTN</name>
<evidence type="ECO:0000313" key="2">
    <source>
        <dbReference type="Proteomes" id="UP000536604"/>
    </source>
</evidence>
<evidence type="ECO:0000313" key="1">
    <source>
        <dbReference type="EMBL" id="MBB6120287.1"/>
    </source>
</evidence>
<comment type="caution">
    <text evidence="1">The sequence shown here is derived from an EMBL/GenBank/DDBJ whole genome shotgun (WGS) entry which is preliminary data.</text>
</comment>